<proteinExistence type="predicted"/>
<evidence type="ECO:0000313" key="2">
    <source>
        <dbReference type="EMBL" id="KDR09876.1"/>
    </source>
</evidence>
<feature type="compositionally biased region" description="Basic and acidic residues" evidence="1">
    <location>
        <begin position="53"/>
        <end position="67"/>
    </location>
</feature>
<reference evidence="2 3" key="1">
    <citation type="journal article" date="2014" name="Nat. Commun.">
        <title>Molecular traces of alternative social organization in a termite genome.</title>
        <authorList>
            <person name="Terrapon N."/>
            <person name="Li C."/>
            <person name="Robertson H.M."/>
            <person name="Ji L."/>
            <person name="Meng X."/>
            <person name="Booth W."/>
            <person name="Chen Z."/>
            <person name="Childers C.P."/>
            <person name="Glastad K.M."/>
            <person name="Gokhale K."/>
            <person name="Gowin J."/>
            <person name="Gronenberg W."/>
            <person name="Hermansen R.A."/>
            <person name="Hu H."/>
            <person name="Hunt B.G."/>
            <person name="Huylmans A.K."/>
            <person name="Khalil S.M."/>
            <person name="Mitchell R.D."/>
            <person name="Munoz-Torres M.C."/>
            <person name="Mustard J.A."/>
            <person name="Pan H."/>
            <person name="Reese J.T."/>
            <person name="Scharf M.E."/>
            <person name="Sun F."/>
            <person name="Vogel H."/>
            <person name="Xiao J."/>
            <person name="Yang W."/>
            <person name="Yang Z."/>
            <person name="Yang Z."/>
            <person name="Zhou J."/>
            <person name="Zhu J."/>
            <person name="Brent C.S."/>
            <person name="Elsik C.G."/>
            <person name="Goodisman M.A."/>
            <person name="Liberles D.A."/>
            <person name="Roe R.M."/>
            <person name="Vargo E.L."/>
            <person name="Vilcinskas A."/>
            <person name="Wang J."/>
            <person name="Bornberg-Bauer E."/>
            <person name="Korb J."/>
            <person name="Zhang G."/>
            <person name="Liebig J."/>
        </authorList>
    </citation>
    <scope>NUCLEOTIDE SEQUENCE [LARGE SCALE GENOMIC DNA]</scope>
    <source>
        <tissue evidence="2">Whole organism</tissue>
    </source>
</reference>
<feature type="region of interest" description="Disordered" evidence="1">
    <location>
        <begin position="104"/>
        <end position="154"/>
    </location>
</feature>
<feature type="compositionally biased region" description="Basic and acidic residues" evidence="1">
    <location>
        <begin position="33"/>
        <end position="44"/>
    </location>
</feature>
<gene>
    <name evidence="2" type="ORF">L798_15572</name>
</gene>
<organism evidence="2 3">
    <name type="scientific">Zootermopsis nevadensis</name>
    <name type="common">Dampwood termite</name>
    <dbReference type="NCBI Taxonomy" id="136037"/>
    <lineage>
        <taxon>Eukaryota</taxon>
        <taxon>Metazoa</taxon>
        <taxon>Ecdysozoa</taxon>
        <taxon>Arthropoda</taxon>
        <taxon>Hexapoda</taxon>
        <taxon>Insecta</taxon>
        <taxon>Pterygota</taxon>
        <taxon>Neoptera</taxon>
        <taxon>Polyneoptera</taxon>
        <taxon>Dictyoptera</taxon>
        <taxon>Blattodea</taxon>
        <taxon>Blattoidea</taxon>
        <taxon>Termitoidae</taxon>
        <taxon>Termopsidae</taxon>
        <taxon>Zootermopsis</taxon>
    </lineage>
</organism>
<keyword evidence="3" id="KW-1185">Reference proteome</keyword>
<feature type="compositionally biased region" description="Low complexity" evidence="1">
    <location>
        <begin position="113"/>
        <end position="124"/>
    </location>
</feature>
<accession>A0A067QKZ3</accession>
<dbReference type="Proteomes" id="UP000027135">
    <property type="component" value="Unassembled WGS sequence"/>
</dbReference>
<name>A0A067QKZ3_ZOONE</name>
<evidence type="ECO:0000313" key="3">
    <source>
        <dbReference type="Proteomes" id="UP000027135"/>
    </source>
</evidence>
<protein>
    <submittedName>
        <fullName evidence="2">Uncharacterized protein</fullName>
    </submittedName>
</protein>
<evidence type="ECO:0000256" key="1">
    <source>
        <dbReference type="SAM" id="MobiDB-lite"/>
    </source>
</evidence>
<dbReference type="InParanoid" id="A0A067QKZ3"/>
<dbReference type="EMBL" id="KK853204">
    <property type="protein sequence ID" value="KDR09876.1"/>
    <property type="molecule type" value="Genomic_DNA"/>
</dbReference>
<feature type="region of interest" description="Disordered" evidence="1">
    <location>
        <begin position="33"/>
        <end position="77"/>
    </location>
</feature>
<sequence>MSAARESEKRRRPVRNRIKVEREDFIYDLSDKCLDPRNDGEVHFPHSSKVTKRKQEDRTRDSVKTVSDKGNCSGESSPLKLIPKLILVRTTGEFSGVKVVKTGNNSNVTQVLDSSNDKNNSSDSTGYSRSTRKSQRTFDASPYKVQTVDNEGSE</sequence>
<dbReference type="AlphaFoldDB" id="A0A067QKZ3"/>